<gene>
    <name evidence="12" type="ORF">L873DRAFT_1670918</name>
</gene>
<dbReference type="SUPFAM" id="SSF51206">
    <property type="entry name" value="cAMP-binding domain-like"/>
    <property type="match status" value="1"/>
</dbReference>
<dbReference type="Pfam" id="PF01740">
    <property type="entry name" value="STAS"/>
    <property type="match status" value="1"/>
</dbReference>
<feature type="transmembrane region" description="Helical" evidence="9">
    <location>
        <begin position="697"/>
        <end position="729"/>
    </location>
</feature>
<evidence type="ECO:0000256" key="7">
    <source>
        <dbReference type="ARBA" id="ARBA00023136"/>
    </source>
</evidence>
<reference evidence="12 13" key="1">
    <citation type="journal article" date="2018" name="Nat. Ecol. Evol.">
        <title>Pezizomycetes genomes reveal the molecular basis of ectomycorrhizal truffle lifestyle.</title>
        <authorList>
            <person name="Murat C."/>
            <person name="Payen T."/>
            <person name="Noel B."/>
            <person name="Kuo A."/>
            <person name="Morin E."/>
            <person name="Chen J."/>
            <person name="Kohler A."/>
            <person name="Krizsan K."/>
            <person name="Balestrini R."/>
            <person name="Da Silva C."/>
            <person name="Montanini B."/>
            <person name="Hainaut M."/>
            <person name="Levati E."/>
            <person name="Barry K.W."/>
            <person name="Belfiori B."/>
            <person name="Cichocki N."/>
            <person name="Clum A."/>
            <person name="Dockter R.B."/>
            <person name="Fauchery L."/>
            <person name="Guy J."/>
            <person name="Iotti M."/>
            <person name="Le Tacon F."/>
            <person name="Lindquist E.A."/>
            <person name="Lipzen A."/>
            <person name="Malagnac F."/>
            <person name="Mello A."/>
            <person name="Molinier V."/>
            <person name="Miyauchi S."/>
            <person name="Poulain J."/>
            <person name="Riccioni C."/>
            <person name="Rubini A."/>
            <person name="Sitrit Y."/>
            <person name="Splivallo R."/>
            <person name="Traeger S."/>
            <person name="Wang M."/>
            <person name="Zifcakova L."/>
            <person name="Wipf D."/>
            <person name="Zambonelli A."/>
            <person name="Paolocci F."/>
            <person name="Nowrousian M."/>
            <person name="Ottonello S."/>
            <person name="Baldrian P."/>
            <person name="Spatafora J.W."/>
            <person name="Henrissat B."/>
            <person name="Nagy L.G."/>
            <person name="Aury J.M."/>
            <person name="Wincker P."/>
            <person name="Grigoriev I.V."/>
            <person name="Bonfante P."/>
            <person name="Martin F.M."/>
        </authorList>
    </citation>
    <scope>NUCLEOTIDE SEQUENCE [LARGE SCALE GENOMIC DNA]</scope>
    <source>
        <strain evidence="12 13">120613-1</strain>
    </source>
</reference>
<dbReference type="InterPro" id="IPR018490">
    <property type="entry name" value="cNMP-bd_dom_sf"/>
</dbReference>
<organism evidence="12 13">
    <name type="scientific">Choiromyces venosus 120613-1</name>
    <dbReference type="NCBI Taxonomy" id="1336337"/>
    <lineage>
        <taxon>Eukaryota</taxon>
        <taxon>Fungi</taxon>
        <taxon>Dikarya</taxon>
        <taxon>Ascomycota</taxon>
        <taxon>Pezizomycotina</taxon>
        <taxon>Pezizomycetes</taxon>
        <taxon>Pezizales</taxon>
        <taxon>Tuberaceae</taxon>
        <taxon>Choiromyces</taxon>
    </lineage>
</organism>
<evidence type="ECO:0000256" key="9">
    <source>
        <dbReference type="SAM" id="Phobius"/>
    </source>
</evidence>
<dbReference type="CDD" id="cd07042">
    <property type="entry name" value="STAS_SulP_like_sulfate_transporter"/>
    <property type="match status" value="1"/>
</dbReference>
<feature type="region of interest" description="Disordered" evidence="8">
    <location>
        <begin position="1"/>
        <end position="68"/>
    </location>
</feature>
<dbReference type="FunFam" id="3.30.750.24:FF:000012">
    <property type="entry name" value="Sulfate transporter family protein"/>
    <property type="match status" value="1"/>
</dbReference>
<dbReference type="EMBL" id="ML120364">
    <property type="protein sequence ID" value="RPB03175.1"/>
    <property type="molecule type" value="Genomic_DNA"/>
</dbReference>
<evidence type="ECO:0000313" key="13">
    <source>
        <dbReference type="Proteomes" id="UP000276215"/>
    </source>
</evidence>
<evidence type="ECO:0000256" key="4">
    <source>
        <dbReference type="ARBA" id="ARBA00022692"/>
    </source>
</evidence>
<name>A0A3N4KB50_9PEZI</name>
<dbReference type="STRING" id="1336337.A0A3N4KB50"/>
<dbReference type="InterPro" id="IPR036513">
    <property type="entry name" value="STAS_dom_sf"/>
</dbReference>
<dbReference type="InterPro" id="IPR000595">
    <property type="entry name" value="cNMP-bd_dom"/>
</dbReference>
<evidence type="ECO:0000259" key="11">
    <source>
        <dbReference type="PROSITE" id="PS50801"/>
    </source>
</evidence>
<evidence type="ECO:0000256" key="5">
    <source>
        <dbReference type="ARBA" id="ARBA00022970"/>
    </source>
</evidence>
<keyword evidence="7 9" id="KW-0472">Membrane</keyword>
<dbReference type="SMART" id="SM00100">
    <property type="entry name" value="cNMP"/>
    <property type="match status" value="1"/>
</dbReference>
<dbReference type="Pfam" id="PF00027">
    <property type="entry name" value="cNMP_binding"/>
    <property type="match status" value="1"/>
</dbReference>
<dbReference type="PROSITE" id="PS50042">
    <property type="entry name" value="CNMP_BINDING_3"/>
    <property type="match status" value="1"/>
</dbReference>
<dbReference type="InterPro" id="IPR011547">
    <property type="entry name" value="SLC26A/SulP_dom"/>
</dbReference>
<dbReference type="GO" id="GO:0000329">
    <property type="term" value="C:fungal-type vacuole membrane"/>
    <property type="evidence" value="ECO:0007669"/>
    <property type="project" value="UniProtKB-ARBA"/>
</dbReference>
<proteinExistence type="predicted"/>
<feature type="transmembrane region" description="Helical" evidence="9">
    <location>
        <begin position="641"/>
        <end position="661"/>
    </location>
</feature>
<evidence type="ECO:0000313" key="12">
    <source>
        <dbReference type="EMBL" id="RPB03175.1"/>
    </source>
</evidence>
<feature type="domain" description="Cyclic nucleotide-binding" evidence="10">
    <location>
        <begin position="983"/>
        <end position="1082"/>
    </location>
</feature>
<dbReference type="FunFam" id="2.60.120.10:FF:000141">
    <property type="entry name" value="Sulfate transporter family protein"/>
    <property type="match status" value="1"/>
</dbReference>
<comment type="subcellular location">
    <subcellularLocation>
        <location evidence="1">Vacuole membrane</location>
        <topology evidence="1">Multi-pass membrane protein</topology>
    </subcellularLocation>
</comment>
<dbReference type="AlphaFoldDB" id="A0A3N4KB50"/>
<evidence type="ECO:0000256" key="8">
    <source>
        <dbReference type="SAM" id="MobiDB-lite"/>
    </source>
</evidence>
<feature type="transmembrane region" description="Helical" evidence="9">
    <location>
        <begin position="436"/>
        <end position="454"/>
    </location>
</feature>
<dbReference type="SUPFAM" id="SSF52091">
    <property type="entry name" value="SpoIIaa-like"/>
    <property type="match status" value="1"/>
</dbReference>
<keyword evidence="5" id="KW-0029">Amino-acid transport</keyword>
<evidence type="ECO:0000256" key="3">
    <source>
        <dbReference type="ARBA" id="ARBA00022554"/>
    </source>
</evidence>
<keyword evidence="13" id="KW-1185">Reference proteome</keyword>
<feature type="region of interest" description="Disordered" evidence="8">
    <location>
        <begin position="177"/>
        <end position="223"/>
    </location>
</feature>
<feature type="region of interest" description="Disordered" evidence="8">
    <location>
        <begin position="112"/>
        <end position="148"/>
    </location>
</feature>
<evidence type="ECO:0008006" key="14">
    <source>
        <dbReference type="Google" id="ProtNLM"/>
    </source>
</evidence>
<feature type="transmembrane region" description="Helical" evidence="9">
    <location>
        <begin position="309"/>
        <end position="331"/>
    </location>
</feature>
<dbReference type="OrthoDB" id="409725at2759"/>
<feature type="compositionally biased region" description="Polar residues" evidence="8">
    <location>
        <begin position="131"/>
        <end position="144"/>
    </location>
</feature>
<dbReference type="Gene3D" id="3.30.750.24">
    <property type="entry name" value="STAS domain"/>
    <property type="match status" value="1"/>
</dbReference>
<dbReference type="Gene3D" id="2.60.120.10">
    <property type="entry name" value="Jelly Rolls"/>
    <property type="match status" value="1"/>
</dbReference>
<dbReference type="Pfam" id="PF00916">
    <property type="entry name" value="Sulfate_transp"/>
    <property type="match status" value="1"/>
</dbReference>
<protein>
    <recommendedName>
        <fullName evidence="14">Sulfate transporter family protein</fullName>
    </recommendedName>
</protein>
<accession>A0A3N4KB50</accession>
<feature type="compositionally biased region" description="Low complexity" evidence="8">
    <location>
        <begin position="116"/>
        <end position="130"/>
    </location>
</feature>
<keyword evidence="2" id="KW-0813">Transport</keyword>
<feature type="transmembrane region" description="Helical" evidence="9">
    <location>
        <begin position="563"/>
        <end position="582"/>
    </location>
</feature>
<keyword evidence="4 9" id="KW-0812">Transmembrane</keyword>
<feature type="transmembrane region" description="Helical" evidence="9">
    <location>
        <begin position="508"/>
        <end position="527"/>
    </location>
</feature>
<evidence type="ECO:0000256" key="2">
    <source>
        <dbReference type="ARBA" id="ARBA00022448"/>
    </source>
</evidence>
<keyword evidence="3" id="KW-0926">Vacuole</keyword>
<dbReference type="InterPro" id="IPR014710">
    <property type="entry name" value="RmlC-like_jellyroll"/>
</dbReference>
<dbReference type="PANTHER" id="PTHR43310:SF4">
    <property type="entry name" value="AFR304WP"/>
    <property type="match status" value="1"/>
</dbReference>
<dbReference type="PROSITE" id="PS50801">
    <property type="entry name" value="STAS"/>
    <property type="match status" value="1"/>
</dbReference>
<dbReference type="InterPro" id="IPR052706">
    <property type="entry name" value="Membrane-Transporter-like"/>
</dbReference>
<keyword evidence="6 9" id="KW-1133">Transmembrane helix</keyword>
<feature type="domain" description="STAS" evidence="11">
    <location>
        <begin position="765"/>
        <end position="877"/>
    </location>
</feature>
<dbReference type="PANTHER" id="PTHR43310">
    <property type="entry name" value="SULFATE TRANSPORTER YBAR-RELATED"/>
    <property type="match status" value="1"/>
</dbReference>
<evidence type="ECO:0000256" key="6">
    <source>
        <dbReference type="ARBA" id="ARBA00022989"/>
    </source>
</evidence>
<evidence type="ECO:0000259" key="10">
    <source>
        <dbReference type="PROSITE" id="PS50042"/>
    </source>
</evidence>
<dbReference type="Proteomes" id="UP000276215">
    <property type="component" value="Unassembled WGS sequence"/>
</dbReference>
<dbReference type="InterPro" id="IPR002645">
    <property type="entry name" value="STAS_dom"/>
</dbReference>
<dbReference type="GO" id="GO:0034490">
    <property type="term" value="P:basic amino acid transmembrane import into vacuole"/>
    <property type="evidence" value="ECO:0007669"/>
    <property type="project" value="UniProtKB-ARBA"/>
</dbReference>
<dbReference type="CDD" id="cd00038">
    <property type="entry name" value="CAP_ED"/>
    <property type="match status" value="1"/>
</dbReference>
<feature type="transmembrane region" description="Helical" evidence="9">
    <location>
        <begin position="343"/>
        <end position="365"/>
    </location>
</feature>
<feature type="transmembrane region" description="Helical" evidence="9">
    <location>
        <begin position="404"/>
        <end position="424"/>
    </location>
</feature>
<evidence type="ECO:0000256" key="1">
    <source>
        <dbReference type="ARBA" id="ARBA00004128"/>
    </source>
</evidence>
<sequence length="1099" mass="121645">MSSSSYPRRGFTIPGVPPPVEDTLQREPDEETGLLRPHGPRNTQSDYILLSRSPPSPPTPLGKQNSRSFFHSSYHTHHLNDPDKVTWPQYTSSLGVRDQTAELATLALSDAGSIHNSPPLRPLSSSYPNNASDSTVEGGSNRTPTRPLLHTRSTGVIVEVAESSSESETPIKIPGKSYLTHLLRNSPPETDSESETETEVRQSHGVTNDTPAIDDLPPPINTEESLLIPKAHPVKNDPRLYDAIQQTNGDSASYDGYGAVPKVNVIRAITWPTEKGLNAMKSMLHRRKLWGKREVWENVVAKPVGCLPAVLLGLLLNVLDGLSYGMILFPLGQSIFSDLGPDGLSIFYVSCIISQLVYSCGGSIFKGGIGSEMIEVVPFFHKMAFTILNQVGEDRPKAAIATTILSYSLSSILTGAVFFALGYLKLGSLTGFFPRHILVGCIGGVGWFLVATGLEVSARLDGSLNYNLETLRLLVEPATLVLWTVPLFLATILILIQRFIKHPLIVPLYFLSIPAVFYLVVLAVPNLDLIPLREKGWVFELPQAGVPFYHFYTLYGHEVDWKALASTVPAMFALTFFGILHVPINVPALGVSTGEDNVDVNRELIAHGISNALSGFAGSIQNYLVYTNSILFIRSGGDSRLAGVMLAIGTFGIMAIGPTIIGYIPVMVVGALIFLLGIELLREALYDTWGKLSKLEYLTICTIVVTMGAWDFVIGILIGIVLACMSYVVQTSQKPAIRAIYSGAIARSTVRRHPNQQRFLRKVGPQIQVFKLAGYMFFGTIASVESKIRSLLEEKNFQEQPIRFLIVDLLHVNGMDFSAAEAFTRMRRLLTDKNVEMILSSVQSESEVGRGLRAVGVWGDNDKIQVFQDLNAALEACENEFLTAFYFHRDELATRKPNPPTHLDVPNRTPDDLHSLEVAYSSPRRNLLKLAAASTLTESESESQHSKWKNFKQPLPLILQTFQEMTDKNEDFWFHAIPFFVRREFAQGSVVFEREDKSKEFYLLEEGMFRAEYDLEQGKYFESIVAGTTCGELPFFSATKRTATVIAEKRTVAWVLSKKSWESMQKIQPEIAKELLEIALKLTSERMSAITSYVLTSAG</sequence>
<feature type="transmembrane region" description="Helical" evidence="9">
    <location>
        <begin position="474"/>
        <end position="496"/>
    </location>
</feature>